<dbReference type="NCBIfam" id="TIGR03433">
    <property type="entry name" value="padR_acidobact"/>
    <property type="match status" value="1"/>
</dbReference>
<dbReference type="OrthoDB" id="9808017at2"/>
<dbReference type="SUPFAM" id="SSF46785">
    <property type="entry name" value="Winged helix' DNA-binding domain"/>
    <property type="match status" value="1"/>
</dbReference>
<accession>A0A853KBT7</accession>
<dbReference type="InterPro" id="IPR036390">
    <property type="entry name" value="WH_DNA-bd_sf"/>
</dbReference>
<comment type="caution">
    <text evidence="2">The sequence shown here is derived from an EMBL/GenBank/DDBJ whole genome shotgun (WGS) entry which is preliminary data.</text>
</comment>
<dbReference type="InterPro" id="IPR017799">
    <property type="entry name" value="Tscrpt_reg_PadR_acidobac-type"/>
</dbReference>
<protein>
    <recommendedName>
        <fullName evidence="1">Transcription regulator PadR N-terminal domain-containing protein</fullName>
    </recommendedName>
</protein>
<name>A0A853KBT7_9BACL</name>
<dbReference type="EMBL" id="LSUQ01000009">
    <property type="protein sequence ID" value="OAG94555.1"/>
    <property type="molecule type" value="Genomic_DNA"/>
</dbReference>
<evidence type="ECO:0000259" key="1">
    <source>
        <dbReference type="Pfam" id="PF03551"/>
    </source>
</evidence>
<dbReference type="InterPro" id="IPR005149">
    <property type="entry name" value="Tscrpt_reg_PadR_N"/>
</dbReference>
<organism evidence="2 3">
    <name type="scientific">Ferroacidibacillus organovorans</name>
    <dbReference type="NCBI Taxonomy" id="1765683"/>
    <lineage>
        <taxon>Bacteria</taxon>
        <taxon>Bacillati</taxon>
        <taxon>Bacillota</taxon>
        <taxon>Bacilli</taxon>
        <taxon>Bacillales</taxon>
        <taxon>Alicyclobacillaceae</taxon>
        <taxon>Ferroacidibacillus</taxon>
    </lineage>
</organism>
<evidence type="ECO:0000313" key="3">
    <source>
        <dbReference type="Proteomes" id="UP000077421"/>
    </source>
</evidence>
<proteinExistence type="predicted"/>
<feature type="domain" description="Transcription regulator PadR N-terminal" evidence="1">
    <location>
        <begin position="9"/>
        <end position="82"/>
    </location>
</feature>
<dbReference type="Proteomes" id="UP000077421">
    <property type="component" value="Unassembled WGS sequence"/>
</dbReference>
<evidence type="ECO:0000313" key="2">
    <source>
        <dbReference type="EMBL" id="OAG94555.1"/>
    </source>
</evidence>
<dbReference type="AlphaFoldDB" id="A0A853KBT7"/>
<dbReference type="PANTHER" id="PTHR33169:SF14">
    <property type="entry name" value="TRANSCRIPTIONAL REGULATOR RV3488"/>
    <property type="match status" value="1"/>
</dbReference>
<dbReference type="InterPro" id="IPR052509">
    <property type="entry name" value="Metal_resp_DNA-bind_regulator"/>
</dbReference>
<dbReference type="Pfam" id="PF03551">
    <property type="entry name" value="PadR"/>
    <property type="match status" value="1"/>
</dbReference>
<gene>
    <name evidence="2" type="ORF">AYW79_04775</name>
</gene>
<reference evidence="2 3" key="1">
    <citation type="submission" date="2016-02" db="EMBL/GenBank/DDBJ databases">
        <title>Draft genome sequence of Acidibacillus ferrooxidans SLC66.</title>
        <authorList>
            <person name="Oliveira G."/>
            <person name="Nancucheo I."/>
            <person name="Dall'Agnol H."/>
            <person name="Johnson B."/>
            <person name="Oliveira R."/>
            <person name="Nunes G.L."/>
            <person name="Tzotzos G."/>
            <person name="Orellana S.C."/>
            <person name="Salim A.C."/>
            <person name="Araujo F.M."/>
        </authorList>
    </citation>
    <scope>NUCLEOTIDE SEQUENCE [LARGE SCALE GENOMIC DNA]</scope>
    <source>
        <strain evidence="2 3">SLC66</strain>
    </source>
</reference>
<dbReference type="Gene3D" id="1.10.10.10">
    <property type="entry name" value="Winged helix-like DNA-binding domain superfamily/Winged helix DNA-binding domain"/>
    <property type="match status" value="1"/>
</dbReference>
<dbReference type="InterPro" id="IPR036388">
    <property type="entry name" value="WH-like_DNA-bd_sf"/>
</dbReference>
<sequence>MPSLPTLLVLRALESGPMHGYKIARWIEQKSTDTLIMKEGTLYPLLHQLERKGYLKSDWQAVESERKVKVYTLTEKGSGHLENERQEWSLRTEVVQRVLFGKEATSYGVV</sequence>
<dbReference type="PANTHER" id="PTHR33169">
    <property type="entry name" value="PADR-FAMILY TRANSCRIPTIONAL REGULATOR"/>
    <property type="match status" value="1"/>
</dbReference>